<reference evidence="8 9" key="1">
    <citation type="journal article" date="2018" name="Mol. Biol. Evol.">
        <title>Broad Genomic Sampling Reveals a Smut Pathogenic Ancestry of the Fungal Clade Ustilaginomycotina.</title>
        <authorList>
            <person name="Kijpornyongpan T."/>
            <person name="Mondo S.J."/>
            <person name="Barry K."/>
            <person name="Sandor L."/>
            <person name="Lee J."/>
            <person name="Lipzen A."/>
            <person name="Pangilinan J."/>
            <person name="LaButti K."/>
            <person name="Hainaut M."/>
            <person name="Henrissat B."/>
            <person name="Grigoriev I.V."/>
            <person name="Spatafora J.W."/>
            <person name="Aime M.C."/>
        </authorList>
    </citation>
    <scope>NUCLEOTIDE SEQUENCE [LARGE SCALE GENOMIC DNA]</scope>
    <source>
        <strain evidence="8 9">MCA 4718</strain>
    </source>
</reference>
<dbReference type="GO" id="GO:1990904">
    <property type="term" value="C:ribonucleoprotein complex"/>
    <property type="evidence" value="ECO:0007669"/>
    <property type="project" value="UniProtKB-KW"/>
</dbReference>
<dbReference type="GO" id="GO:0000932">
    <property type="term" value="C:P-body"/>
    <property type="evidence" value="ECO:0007669"/>
    <property type="project" value="UniProtKB-SubCell"/>
</dbReference>
<evidence type="ECO:0000256" key="6">
    <source>
        <dbReference type="RuleBase" id="RU365047"/>
    </source>
</evidence>
<dbReference type="PANTHER" id="PTHR15588:SF8">
    <property type="entry name" value="U6 SNRNA-ASSOCIATED SM-LIKE PROTEIN LSM1"/>
    <property type="match status" value="1"/>
</dbReference>
<dbReference type="AlphaFoldDB" id="A0A316U876"/>
<dbReference type="InterPro" id="IPR010920">
    <property type="entry name" value="LSM_dom_sf"/>
</dbReference>
<dbReference type="GO" id="GO:0000290">
    <property type="term" value="P:deadenylation-dependent decapping of nuclear-transcribed mRNA"/>
    <property type="evidence" value="ECO:0007669"/>
    <property type="project" value="TreeGrafter"/>
</dbReference>
<evidence type="ECO:0000256" key="1">
    <source>
        <dbReference type="ARBA" id="ARBA00006850"/>
    </source>
</evidence>
<sequence length="119" mass="13472">MLVVLRDGRKLVGVMRSYDQYANLIFQDTVERILVGEKFVDIPKGLFLIRGENVVMLGEVDLDADPPPQLATVAPESIPELVKSHEEERALRRKREVRKAEVMKAQKGFCEEGAEGDNY</sequence>
<dbReference type="PANTHER" id="PTHR15588">
    <property type="entry name" value="LSM1"/>
    <property type="match status" value="1"/>
</dbReference>
<proteinExistence type="inferred from homology"/>
<evidence type="ECO:0000313" key="8">
    <source>
        <dbReference type="EMBL" id="PWN20671.1"/>
    </source>
</evidence>
<dbReference type="GO" id="GO:0006397">
    <property type="term" value="P:mRNA processing"/>
    <property type="evidence" value="ECO:0007669"/>
    <property type="project" value="UniProtKB-UniRule"/>
</dbReference>
<dbReference type="CDD" id="cd01728">
    <property type="entry name" value="LSm1"/>
    <property type="match status" value="1"/>
</dbReference>
<feature type="domain" description="Sm" evidence="7">
    <location>
        <begin position="1"/>
        <end position="63"/>
    </location>
</feature>
<dbReference type="EMBL" id="KZ819327">
    <property type="protein sequence ID" value="PWN20671.1"/>
    <property type="molecule type" value="Genomic_DNA"/>
</dbReference>
<dbReference type="Pfam" id="PF01423">
    <property type="entry name" value="LSM"/>
    <property type="match status" value="1"/>
</dbReference>
<evidence type="ECO:0000256" key="3">
    <source>
        <dbReference type="ARBA" id="ARBA00022664"/>
    </source>
</evidence>
<comment type="subcellular location">
    <subcellularLocation>
        <location evidence="6">Cytoplasm</location>
    </subcellularLocation>
    <subcellularLocation>
        <location evidence="6">Cytoplasm</location>
        <location evidence="6">P-body</location>
    </subcellularLocation>
</comment>
<keyword evidence="9" id="KW-1185">Reference proteome</keyword>
<organism evidence="8 9">
    <name type="scientific">Pseudomicrostroma glucosiphilum</name>
    <dbReference type="NCBI Taxonomy" id="1684307"/>
    <lineage>
        <taxon>Eukaryota</taxon>
        <taxon>Fungi</taxon>
        <taxon>Dikarya</taxon>
        <taxon>Basidiomycota</taxon>
        <taxon>Ustilaginomycotina</taxon>
        <taxon>Exobasidiomycetes</taxon>
        <taxon>Microstromatales</taxon>
        <taxon>Microstromatales incertae sedis</taxon>
        <taxon>Pseudomicrostroma</taxon>
    </lineage>
</organism>
<keyword evidence="2 6" id="KW-0963">Cytoplasm</keyword>
<evidence type="ECO:0000256" key="2">
    <source>
        <dbReference type="ARBA" id="ARBA00022490"/>
    </source>
</evidence>
<comment type="similarity">
    <text evidence="1 6">Belongs to the snRNP Sm proteins family.</text>
</comment>
<evidence type="ECO:0000313" key="9">
    <source>
        <dbReference type="Proteomes" id="UP000245942"/>
    </source>
</evidence>
<dbReference type="SUPFAM" id="SSF50182">
    <property type="entry name" value="Sm-like ribonucleoproteins"/>
    <property type="match status" value="1"/>
</dbReference>
<comment type="subunit">
    <text evidence="6">Component of the heptameric LSM1-LSM7 complex that forms a seven-membered ring structure with a donut shape.</text>
</comment>
<dbReference type="InterPro" id="IPR044642">
    <property type="entry name" value="PTHR15588"/>
</dbReference>
<dbReference type="InterPro" id="IPR047575">
    <property type="entry name" value="Sm"/>
</dbReference>
<dbReference type="InterPro" id="IPR001163">
    <property type="entry name" value="Sm_dom_euk/arc"/>
</dbReference>
<dbReference type="SMART" id="SM00651">
    <property type="entry name" value="Sm"/>
    <property type="match status" value="1"/>
</dbReference>
<dbReference type="OrthoDB" id="10263346at2759"/>
<dbReference type="PROSITE" id="PS52002">
    <property type="entry name" value="SM"/>
    <property type="match status" value="1"/>
</dbReference>
<dbReference type="Gene3D" id="2.30.30.100">
    <property type="match status" value="1"/>
</dbReference>
<dbReference type="Proteomes" id="UP000245942">
    <property type="component" value="Unassembled WGS sequence"/>
</dbReference>
<accession>A0A316U876</accession>
<comment type="function">
    <text evidence="6">Component of the cytoplasmic LSM1-LSM7 complex which is involved in mRNA degradation.</text>
</comment>
<evidence type="ECO:0000259" key="7">
    <source>
        <dbReference type="PROSITE" id="PS52002"/>
    </source>
</evidence>
<gene>
    <name evidence="6" type="primary">LSM1</name>
    <name evidence="8" type="ORF">BCV69DRAFT_282890</name>
</gene>
<evidence type="ECO:0000256" key="5">
    <source>
        <dbReference type="ARBA" id="ARBA00023274"/>
    </source>
</evidence>
<keyword evidence="4 6" id="KW-0694">RNA-binding</keyword>
<keyword evidence="3 6" id="KW-0507">mRNA processing</keyword>
<dbReference type="GO" id="GO:0003729">
    <property type="term" value="F:mRNA binding"/>
    <property type="evidence" value="ECO:0007669"/>
    <property type="project" value="TreeGrafter"/>
</dbReference>
<name>A0A316U876_9BASI</name>
<dbReference type="GO" id="GO:1990726">
    <property type="term" value="C:Lsm1-7-Pat1 complex"/>
    <property type="evidence" value="ECO:0007669"/>
    <property type="project" value="TreeGrafter"/>
</dbReference>
<dbReference type="STRING" id="1684307.A0A316U876"/>
<keyword evidence="5 6" id="KW-0687">Ribonucleoprotein</keyword>
<protein>
    <recommendedName>
        <fullName evidence="6">U6 snRNA-associated Sm-like protein LSm1</fullName>
    </recommendedName>
</protein>
<dbReference type="InterPro" id="IPR034104">
    <property type="entry name" value="Lsm1"/>
</dbReference>
<evidence type="ECO:0000256" key="4">
    <source>
        <dbReference type="ARBA" id="ARBA00022884"/>
    </source>
</evidence>